<organism evidence="3 4">
    <name type="scientific">Modicella reniformis</name>
    <dbReference type="NCBI Taxonomy" id="1440133"/>
    <lineage>
        <taxon>Eukaryota</taxon>
        <taxon>Fungi</taxon>
        <taxon>Fungi incertae sedis</taxon>
        <taxon>Mucoromycota</taxon>
        <taxon>Mortierellomycotina</taxon>
        <taxon>Mortierellomycetes</taxon>
        <taxon>Mortierellales</taxon>
        <taxon>Mortierellaceae</taxon>
        <taxon>Modicella</taxon>
    </lineage>
</organism>
<accession>A0A9P6MKU5</accession>
<sequence>MSLRKLQKTRNRIAQFERYTSIRSEIVCRKCHVDNLCSQEEINPQDSSRTSASKQDVLKASECNCQSQALLQQNYDADSRRLDPFERRLPYYVSCFSPLGLPSCLFVHLMGFLNGGDLWKLCQVSTSLRNEILKFMPKAQRLEFEIVRILRQQLHYSQAERYRLALEKQSDERSDRQWRIYRTHSLDIPTPPAEVQLPGVPLVELPHPDPHSSLGYPSTAEFQNNRGELRDNYWALQTENLLAAIVEDTPYEIGSGARSETEVAESTEISPTTHPANVPQGDNDPAPAANLPNPLEHGQFLNFPAFEGGTLNVARNRIRQFLQRATENIPPLPMRRFMSVVNVLFDPNLVILSHRRAVVNCARYIAAEIETAFEGMVSTTMPRDAQFCATFKNSSRVDIGPYLRILLPFDEDQDAGIPLHQRALRPDTVVFPPQELNNYIQVMLWRRCLQSLIELYNRIHHQHNLAVSVNTSSSPLSTQSLHYQQKEQEQDRGIQEEAITLRRFRMEERNRNDTLIKQELLSLCHMACGLFMAPVAFNADGEPISHTIMTHLRLGSPWQKGVWREGEWRYAPIDIDHDLDEVSMAHRLGQERERQLEEGLSRRSGASESDIQDRLERLFNISPRCYGREGKDDTVDNGPWQRLCLATIHFLIDEDLQWAGNTSNRELNKLRVTDNDDAWFYFI</sequence>
<keyword evidence="2" id="KW-1133">Transmembrane helix</keyword>
<feature type="region of interest" description="Disordered" evidence="1">
    <location>
        <begin position="256"/>
        <end position="290"/>
    </location>
</feature>
<evidence type="ECO:0000256" key="2">
    <source>
        <dbReference type="SAM" id="Phobius"/>
    </source>
</evidence>
<proteinExistence type="predicted"/>
<evidence type="ECO:0000256" key="1">
    <source>
        <dbReference type="SAM" id="MobiDB-lite"/>
    </source>
</evidence>
<dbReference type="AlphaFoldDB" id="A0A9P6MKU5"/>
<evidence type="ECO:0000313" key="3">
    <source>
        <dbReference type="EMBL" id="KAG0006431.1"/>
    </source>
</evidence>
<dbReference type="Proteomes" id="UP000749646">
    <property type="component" value="Unassembled WGS sequence"/>
</dbReference>
<keyword evidence="2" id="KW-0812">Transmembrane</keyword>
<feature type="transmembrane region" description="Helical" evidence="2">
    <location>
        <begin position="89"/>
        <end position="113"/>
    </location>
</feature>
<dbReference type="EMBL" id="JAAAHW010000120">
    <property type="protein sequence ID" value="KAG0006431.1"/>
    <property type="molecule type" value="Genomic_DNA"/>
</dbReference>
<reference evidence="3" key="1">
    <citation type="journal article" date="2020" name="Fungal Divers.">
        <title>Resolving the Mortierellaceae phylogeny through synthesis of multi-gene phylogenetics and phylogenomics.</title>
        <authorList>
            <person name="Vandepol N."/>
            <person name="Liber J."/>
            <person name="Desiro A."/>
            <person name="Na H."/>
            <person name="Kennedy M."/>
            <person name="Barry K."/>
            <person name="Grigoriev I.V."/>
            <person name="Miller A.N."/>
            <person name="O'Donnell K."/>
            <person name="Stajich J.E."/>
            <person name="Bonito G."/>
        </authorList>
    </citation>
    <scope>NUCLEOTIDE SEQUENCE</scope>
    <source>
        <strain evidence="3">MES-2147</strain>
    </source>
</reference>
<comment type="caution">
    <text evidence="3">The sequence shown here is derived from an EMBL/GenBank/DDBJ whole genome shotgun (WGS) entry which is preliminary data.</text>
</comment>
<evidence type="ECO:0008006" key="5">
    <source>
        <dbReference type="Google" id="ProtNLM"/>
    </source>
</evidence>
<gene>
    <name evidence="3" type="ORF">BGZ65_008133</name>
</gene>
<keyword evidence="2" id="KW-0472">Membrane</keyword>
<name>A0A9P6MKU5_9FUNG</name>
<evidence type="ECO:0000313" key="4">
    <source>
        <dbReference type="Proteomes" id="UP000749646"/>
    </source>
</evidence>
<dbReference type="OrthoDB" id="2387036at2759"/>
<protein>
    <recommendedName>
        <fullName evidence="5">F-box domain-containing protein</fullName>
    </recommendedName>
</protein>
<keyword evidence="4" id="KW-1185">Reference proteome</keyword>